<feature type="repeat" description="RCC1" evidence="2">
    <location>
        <begin position="927"/>
        <end position="978"/>
    </location>
</feature>
<dbReference type="PANTHER" id="PTHR45622">
    <property type="entry name" value="UBIQUITIN-PROTEIN LIGASE E3A-RELATED"/>
    <property type="match status" value="1"/>
</dbReference>
<gene>
    <name evidence="5" type="ORF">RRG08_032019</name>
</gene>
<feature type="repeat" description="RCC1" evidence="2">
    <location>
        <begin position="821"/>
        <end position="875"/>
    </location>
</feature>
<keyword evidence="6" id="KW-1185">Reference proteome</keyword>
<dbReference type="Proteomes" id="UP001283361">
    <property type="component" value="Unassembled WGS sequence"/>
</dbReference>
<dbReference type="PROSITE" id="PS50012">
    <property type="entry name" value="RCC1_3"/>
    <property type="match status" value="6"/>
</dbReference>
<dbReference type="EMBL" id="JAWDGP010007599">
    <property type="protein sequence ID" value="KAK3711642.1"/>
    <property type="molecule type" value="Genomic_DNA"/>
</dbReference>
<reference evidence="5" key="1">
    <citation type="journal article" date="2023" name="G3 (Bethesda)">
        <title>A reference genome for the long-term kleptoplast-retaining sea slug Elysia crispata morphotype clarki.</title>
        <authorList>
            <person name="Eastman K.E."/>
            <person name="Pendleton A.L."/>
            <person name="Shaikh M.A."/>
            <person name="Suttiyut T."/>
            <person name="Ogas R."/>
            <person name="Tomko P."/>
            <person name="Gavelis G."/>
            <person name="Widhalm J.R."/>
            <person name="Wisecaver J.H."/>
        </authorList>
    </citation>
    <scope>NUCLEOTIDE SEQUENCE</scope>
    <source>
        <strain evidence="5">ECLA1</strain>
    </source>
</reference>
<dbReference type="SUPFAM" id="SSF69322">
    <property type="entry name" value="Tricorn protease domain 2"/>
    <property type="match status" value="1"/>
</dbReference>
<sequence>MYELFEFVKLLSVKGSATQRSHGKVTIRRFAWKEEGEISFLAMLCSNDYLLLRYDITGKPPVIKQVPWLPDKRIASMCFDPTLTWLLIVTESSNEIYILPALSIVNPNAVVNQIFKTEDVTVRSFKMTSGNVMCALWWQTLDGRQVAIIGTKVGEILLIDLEKEEEPSKVTIDVTITDLSLSQDDQQINTTLLITTVTGNQWRMLLETRTTSSTFFPDLYLNEMGYDNIDGRTIPPRSILDEAEEHASLFNPSQFTNFQPPTVLWPQYARGRHFITAHCTMSSTLQVLDSDAEHSPLFVYKLPGGARNVILTDKLIFTVLADSRERRLMVLSNQKSENSMDEGQEFSSSAVVQEFLLPDEEKLIGVERKRYPFYYHEHHETEWANRMRAGSFIMPSKSADTAHLDASVLNIPVTTHTVLDGCIIVTDSCVYEIRPCISPERLFLHLALVLPETTPAENLAISIGLDLTTLSELAAEFMLRQSHFGKAMKLFTLSKCPPTKRTGGLARHGCVSETMIHLRSVLSSSGFELNTFERKFLSNMLLHCFVYQLQQQASTSSAVGQSASNVHAGLSDFLSGSFSFDEQTALHLLANFSEVDLLLTLAKARGLVVDALSTLVHVQAFSDVPYSALSDLVQRGFTAHLVQFGQGCLLPCLPADDLARLLMIRPQLAIQNCSVLRPLLPDLQRDQLLELSRIFDPSRSVMRGTLLRLQTSRGRTNSMTSLSSLASDNTDVQMDSGSMCVETLLEFFLLVVIHLNHQRRIATSGKKSHKMLDFMSIISDPMEQATKIERTRRQSDQHRKLGVQAQPVACGPKHAAAIRNGDLYTWGRSLQGRLGHGDVAQAVCTPIRVETLHMLKLRVEAVACGCEHTLALTQQGVYGWGNSRYGQVGVGTRHVYRRPMLVEGLQLEVVVSVQCGHYHSLALTEDHQVYSWGWGVHGQLGHGNPEDCLIPQHIHYLMNTGVVKVSAGYAHSLALTEAGEVWSFGCGYFGQLGLGTNSKTSIPERISFPTTSPMVAIGTNYFHGLAVSATNRVFQWGLHPHNLRQVASSMRMARHAGVHVSEQNSFLSPSLVDTTYVHGKITKLCCGSLHSLILADDGVVYIWGRNLEGQLGTGSRQDERIPKMLTSINDQQIVNVASGGEFNVCFDSEGGIWVWGKNDAGQLGYIKSRSSSKSTSGPSRRLVQTSDASMPAPLKAVPLSDASNAAWQTYIALAGAEQQWKRTAAGGSFSGSGALDNLPDLDKLGSDLYSSCVVPVTLKVVESICETSFCLQKSVDLQDWLTAAFISDLEDCVVQALHYRLRFVMDSVDEVSNEQVVNLCGNLVEYHLNVVMDKNLSTADKNKELQLLSYHALHYWEKYSLPASQLESIFFKYLPQLSPWLIQVVLSHKDSTLDLMGEGTAPDAEESPKARNSTRKISFSAQFCLLVLKSVMDSGPALAMTLTSGIPGGARTSGDWHTGLSVIPGAVEEDLLRQRVQLQPRDKLMPRSRLWADILRNMKKDPGAISLSHSQLEHLEELMQQTGPLSTNRNAVHRAVLFTCGHQFCESTFSSDTVNNLVTELTSSGPGRHQLPNTAALLKQLFTVGTSGADKACQKVYGAASVN</sequence>
<dbReference type="InterPro" id="IPR009091">
    <property type="entry name" value="RCC1/BLIP-II"/>
</dbReference>
<dbReference type="InterPro" id="IPR051709">
    <property type="entry name" value="Ub-ligase/GTPase-reg"/>
</dbReference>
<dbReference type="PROSITE" id="PS00626">
    <property type="entry name" value="RCC1_2"/>
    <property type="match status" value="1"/>
</dbReference>
<evidence type="ECO:0000256" key="2">
    <source>
        <dbReference type="PROSITE-ProRule" id="PRU00235"/>
    </source>
</evidence>
<accession>A0AAE1CMG2</accession>
<dbReference type="Pfam" id="PF25390">
    <property type="entry name" value="WD40_RLD"/>
    <property type="match status" value="1"/>
</dbReference>
<evidence type="ECO:0000259" key="4">
    <source>
        <dbReference type="Pfam" id="PF25390"/>
    </source>
</evidence>
<evidence type="ECO:0000313" key="6">
    <source>
        <dbReference type="Proteomes" id="UP001283361"/>
    </source>
</evidence>
<feature type="repeat" description="RCC1" evidence="2">
    <location>
        <begin position="979"/>
        <end position="1030"/>
    </location>
</feature>
<organism evidence="5 6">
    <name type="scientific">Elysia crispata</name>
    <name type="common">lettuce slug</name>
    <dbReference type="NCBI Taxonomy" id="231223"/>
    <lineage>
        <taxon>Eukaryota</taxon>
        <taxon>Metazoa</taxon>
        <taxon>Spiralia</taxon>
        <taxon>Lophotrochozoa</taxon>
        <taxon>Mollusca</taxon>
        <taxon>Gastropoda</taxon>
        <taxon>Heterobranchia</taxon>
        <taxon>Euthyneura</taxon>
        <taxon>Panpulmonata</taxon>
        <taxon>Sacoglossa</taxon>
        <taxon>Placobranchoidea</taxon>
        <taxon>Plakobranchidae</taxon>
        <taxon>Elysia</taxon>
    </lineage>
</organism>
<dbReference type="Pfam" id="PF00415">
    <property type="entry name" value="RCC1"/>
    <property type="match status" value="1"/>
</dbReference>
<feature type="repeat" description="RCC1" evidence="2">
    <location>
        <begin position="875"/>
        <end position="926"/>
    </location>
</feature>
<dbReference type="PRINTS" id="PR00633">
    <property type="entry name" value="RCCNDNSATION"/>
</dbReference>
<feature type="domain" description="RCC1-like" evidence="4">
    <location>
        <begin position="756"/>
        <end position="1040"/>
    </location>
</feature>
<proteinExistence type="predicted"/>
<dbReference type="InterPro" id="IPR000408">
    <property type="entry name" value="Reg_chr_condens"/>
</dbReference>
<dbReference type="InterPro" id="IPR058923">
    <property type="entry name" value="RCC1-like_dom"/>
</dbReference>
<dbReference type="GO" id="GO:0005737">
    <property type="term" value="C:cytoplasm"/>
    <property type="evidence" value="ECO:0007669"/>
    <property type="project" value="TreeGrafter"/>
</dbReference>
<keyword evidence="1" id="KW-0677">Repeat</keyword>
<feature type="repeat" description="RCC1" evidence="2">
    <location>
        <begin position="1098"/>
        <end position="1149"/>
    </location>
</feature>
<dbReference type="SUPFAM" id="SSF50985">
    <property type="entry name" value="RCC1/BLIP-II"/>
    <property type="match status" value="2"/>
</dbReference>
<evidence type="ECO:0000256" key="3">
    <source>
        <dbReference type="SAM" id="MobiDB-lite"/>
    </source>
</evidence>
<dbReference type="Gene3D" id="2.130.10.30">
    <property type="entry name" value="Regulator of chromosome condensation 1/beta-lactamase-inhibitor protein II"/>
    <property type="match status" value="2"/>
</dbReference>
<comment type="caution">
    <text evidence="5">The sequence shown here is derived from an EMBL/GenBank/DDBJ whole genome shotgun (WGS) entry which is preliminary data.</text>
</comment>
<feature type="region of interest" description="Disordered" evidence="3">
    <location>
        <begin position="1167"/>
        <end position="1187"/>
    </location>
</feature>
<feature type="repeat" description="RCC1" evidence="2">
    <location>
        <begin position="1031"/>
        <end position="1097"/>
    </location>
</feature>
<name>A0AAE1CMG2_9GAST</name>
<dbReference type="PANTHER" id="PTHR45622:SF70">
    <property type="entry name" value="SECRETION-REGULATING GUANINE NUCLEOTIDE EXCHANGE FACTOR"/>
    <property type="match status" value="1"/>
</dbReference>
<feature type="compositionally biased region" description="Low complexity" evidence="3">
    <location>
        <begin position="1168"/>
        <end position="1181"/>
    </location>
</feature>
<protein>
    <recommendedName>
        <fullName evidence="4">RCC1-like domain-containing protein</fullName>
    </recommendedName>
</protein>
<evidence type="ECO:0000313" key="5">
    <source>
        <dbReference type="EMBL" id="KAK3711642.1"/>
    </source>
</evidence>
<evidence type="ECO:0000256" key="1">
    <source>
        <dbReference type="ARBA" id="ARBA00022737"/>
    </source>
</evidence>